<dbReference type="SUPFAM" id="SSF46955">
    <property type="entry name" value="Putative DNA-binding domain"/>
    <property type="match status" value="1"/>
</dbReference>
<dbReference type="EMBL" id="QYUN01000002">
    <property type="protein sequence ID" value="RJG07665.1"/>
    <property type="molecule type" value="Genomic_DNA"/>
</dbReference>
<dbReference type="OrthoDB" id="9808480at2"/>
<accession>A0A418X5E1</accession>
<dbReference type="PROSITE" id="PS00552">
    <property type="entry name" value="HTH_MERR_1"/>
    <property type="match status" value="1"/>
</dbReference>
<dbReference type="PRINTS" id="PR00040">
    <property type="entry name" value="HTHMERR"/>
</dbReference>
<proteinExistence type="predicted"/>
<reference evidence="4 5" key="1">
    <citation type="submission" date="2018-09" db="EMBL/GenBank/DDBJ databases">
        <authorList>
            <person name="Zhu H."/>
        </authorList>
    </citation>
    <scope>NUCLEOTIDE SEQUENCE [LARGE SCALE GENOMIC DNA]</scope>
    <source>
        <strain evidence="4 5">K2R10-39</strain>
    </source>
</reference>
<evidence type="ECO:0000259" key="3">
    <source>
        <dbReference type="PROSITE" id="PS50937"/>
    </source>
</evidence>
<keyword evidence="1" id="KW-0238">DNA-binding</keyword>
<gene>
    <name evidence="4" type="ORF">D3870_18170</name>
</gene>
<evidence type="ECO:0000256" key="1">
    <source>
        <dbReference type="ARBA" id="ARBA00023125"/>
    </source>
</evidence>
<dbReference type="InterPro" id="IPR047057">
    <property type="entry name" value="MerR_fam"/>
</dbReference>
<evidence type="ECO:0000313" key="5">
    <source>
        <dbReference type="Proteomes" id="UP000285190"/>
    </source>
</evidence>
<feature type="coiled-coil region" evidence="2">
    <location>
        <begin position="84"/>
        <end position="111"/>
    </location>
</feature>
<dbReference type="Proteomes" id="UP000285190">
    <property type="component" value="Unassembled WGS sequence"/>
</dbReference>
<sequence>MLLKIGELAKRTGLTVRALHHYDAIGLLKPSARSDAGYRLYNRHDIERLHRIQALRRLDLSLGEIGSLLERNGADLQTVIAQQIAALDRQAARALELRDRLKDLLQHLNDKVEPDLPTWLATLELMAVHDRYFTTEELKTLRTQKERFRDDAASRWPALVNAIRASMERGIPPESESAQALSRQWMLLAKDKMDGDPRLMLKVHSMHRNEPAVQARSGVDGALLDYMARAFSVFRLSIYAKYLSPAEIDAVRGKTGRNIPQWLELIAQVRQQMEQHADPCSPEVQSLCARWAELFRAEWGDDPALHQKVIAADRQEPDLLLGTGLDQAMIAFLAHGIAHFMRQRPST</sequence>
<keyword evidence="2" id="KW-0175">Coiled coil</keyword>
<dbReference type="InterPro" id="IPR000551">
    <property type="entry name" value="MerR-type_HTH_dom"/>
</dbReference>
<comment type="caution">
    <text evidence="4">The sequence shown here is derived from an EMBL/GenBank/DDBJ whole genome shotgun (WGS) entry which is preliminary data.</text>
</comment>
<evidence type="ECO:0000313" key="4">
    <source>
        <dbReference type="EMBL" id="RJG07665.1"/>
    </source>
</evidence>
<dbReference type="Pfam" id="PF13411">
    <property type="entry name" value="MerR_1"/>
    <property type="match status" value="1"/>
</dbReference>
<organism evidence="4 5">
    <name type="scientific">Noviherbaspirillum cavernae</name>
    <dbReference type="NCBI Taxonomy" id="2320862"/>
    <lineage>
        <taxon>Bacteria</taxon>
        <taxon>Pseudomonadati</taxon>
        <taxon>Pseudomonadota</taxon>
        <taxon>Betaproteobacteria</taxon>
        <taxon>Burkholderiales</taxon>
        <taxon>Oxalobacteraceae</taxon>
        <taxon>Noviherbaspirillum</taxon>
    </lineage>
</organism>
<protein>
    <submittedName>
        <fullName evidence="4">MerR family transcriptional regulator</fullName>
    </submittedName>
</protein>
<dbReference type="Gene3D" id="1.10.1660.10">
    <property type="match status" value="1"/>
</dbReference>
<dbReference type="PROSITE" id="PS50937">
    <property type="entry name" value="HTH_MERR_2"/>
    <property type="match status" value="1"/>
</dbReference>
<dbReference type="RefSeq" id="WP_119741355.1">
    <property type="nucleotide sequence ID" value="NZ_QYUN01000002.1"/>
</dbReference>
<dbReference type="PANTHER" id="PTHR30204:SF90">
    <property type="entry name" value="HTH-TYPE TRANSCRIPTIONAL ACTIVATOR MTA"/>
    <property type="match status" value="1"/>
</dbReference>
<name>A0A418X5E1_9BURK</name>
<feature type="domain" description="HTH merR-type" evidence="3">
    <location>
        <begin position="2"/>
        <end position="71"/>
    </location>
</feature>
<dbReference type="InterPro" id="IPR009061">
    <property type="entry name" value="DNA-bd_dom_put_sf"/>
</dbReference>
<keyword evidence="5" id="KW-1185">Reference proteome</keyword>
<dbReference type="SMART" id="SM00422">
    <property type="entry name" value="HTH_MERR"/>
    <property type="match status" value="1"/>
</dbReference>
<dbReference type="GO" id="GO:0003677">
    <property type="term" value="F:DNA binding"/>
    <property type="evidence" value="ECO:0007669"/>
    <property type="project" value="UniProtKB-KW"/>
</dbReference>
<dbReference type="GO" id="GO:0003700">
    <property type="term" value="F:DNA-binding transcription factor activity"/>
    <property type="evidence" value="ECO:0007669"/>
    <property type="project" value="InterPro"/>
</dbReference>
<dbReference type="PANTHER" id="PTHR30204">
    <property type="entry name" value="REDOX-CYCLING DRUG-SENSING TRANSCRIPTIONAL ACTIVATOR SOXR"/>
    <property type="match status" value="1"/>
</dbReference>
<dbReference type="AlphaFoldDB" id="A0A418X5E1"/>
<evidence type="ECO:0000256" key="2">
    <source>
        <dbReference type="SAM" id="Coils"/>
    </source>
</evidence>